<evidence type="ECO:0000313" key="2">
    <source>
        <dbReference type="EMBL" id="MEB4590683.1"/>
    </source>
</evidence>
<keyword evidence="1" id="KW-1133">Transmembrane helix</keyword>
<keyword evidence="3" id="KW-1185">Reference proteome</keyword>
<dbReference type="Pfam" id="PF04341">
    <property type="entry name" value="DUF485"/>
    <property type="match status" value="1"/>
</dbReference>
<keyword evidence="1" id="KW-0472">Membrane</keyword>
<feature type="transmembrane region" description="Helical" evidence="1">
    <location>
        <begin position="60"/>
        <end position="82"/>
    </location>
</feature>
<reference evidence="2 3" key="2">
    <citation type="submission" date="2024-01" db="EMBL/GenBank/DDBJ databases">
        <authorList>
            <person name="Xie X."/>
        </authorList>
    </citation>
    <scope>NUCLEOTIDE SEQUENCE [LARGE SCALE GENOMIC DNA]</scope>
    <source>
        <strain evidence="2">SCUT-1</strain>
    </source>
</reference>
<evidence type="ECO:0000313" key="3">
    <source>
        <dbReference type="Proteomes" id="UP001308005"/>
    </source>
</evidence>
<protein>
    <submittedName>
        <fullName evidence="2">DUF485 domain-containing protein</fullName>
    </submittedName>
</protein>
<feature type="transmembrane region" description="Helical" evidence="1">
    <location>
        <begin position="25"/>
        <end position="48"/>
    </location>
</feature>
<name>A0ABU6CV46_9GAMM</name>
<dbReference type="RefSeq" id="WP_324694047.1">
    <property type="nucleotide sequence ID" value="NZ_JAYMYJ010000051.1"/>
</dbReference>
<organism evidence="2 3">
    <name type="scientific">Candidatus Thiothrix phosphatis</name>
    <dbReference type="NCBI Taxonomy" id="3112415"/>
    <lineage>
        <taxon>Bacteria</taxon>
        <taxon>Pseudomonadati</taxon>
        <taxon>Pseudomonadota</taxon>
        <taxon>Gammaproteobacteria</taxon>
        <taxon>Thiotrichales</taxon>
        <taxon>Thiotrichaceae</taxon>
        <taxon>Thiothrix</taxon>
    </lineage>
</organism>
<dbReference type="Proteomes" id="UP001308005">
    <property type="component" value="Unassembled WGS sequence"/>
</dbReference>
<accession>A0ABU6CV46</accession>
<dbReference type="EMBL" id="JAYMYJ010000051">
    <property type="protein sequence ID" value="MEB4590683.1"/>
    <property type="molecule type" value="Genomic_DNA"/>
</dbReference>
<dbReference type="PANTHER" id="PTHR38441">
    <property type="entry name" value="INTEGRAL MEMBRANE PROTEIN-RELATED"/>
    <property type="match status" value="1"/>
</dbReference>
<keyword evidence="1" id="KW-0812">Transmembrane</keyword>
<sequence>MAKTTNWAAIDRDPRFQALHKKKTTFLWSLMIISVIYYFLLPIGAAYYPDMFKIKVWGPINVGILFALSEFVVAWTIAAVYARRANRQFDAMAAEIVRDVA</sequence>
<dbReference type="PANTHER" id="PTHR38441:SF1">
    <property type="entry name" value="MEMBRANE PROTEIN"/>
    <property type="match status" value="1"/>
</dbReference>
<dbReference type="InterPro" id="IPR007436">
    <property type="entry name" value="DUF485"/>
</dbReference>
<comment type="caution">
    <text evidence="2">The sequence shown here is derived from an EMBL/GenBank/DDBJ whole genome shotgun (WGS) entry which is preliminary data.</text>
</comment>
<proteinExistence type="predicted"/>
<reference evidence="3" key="1">
    <citation type="submission" date="2023-07" db="EMBL/GenBank/DDBJ databases">
        <title>The carbon used by Thiothrix.</title>
        <authorList>
            <person name="Chen L."/>
        </authorList>
    </citation>
    <scope>NUCLEOTIDE SEQUENCE [LARGE SCALE GENOMIC DNA]</scope>
</reference>
<evidence type="ECO:0000256" key="1">
    <source>
        <dbReference type="SAM" id="Phobius"/>
    </source>
</evidence>
<gene>
    <name evidence="2" type="ORF">VSS37_06810</name>
</gene>